<gene>
    <name evidence="1" type="ORF">ILEXP_LOCUS28132</name>
</gene>
<name>A0ABC8SQK1_9AQUA</name>
<dbReference type="Proteomes" id="UP001642360">
    <property type="component" value="Unassembled WGS sequence"/>
</dbReference>
<dbReference type="EMBL" id="CAUOFW020003358">
    <property type="protein sequence ID" value="CAK9159434.1"/>
    <property type="molecule type" value="Genomic_DNA"/>
</dbReference>
<sequence>MVGPKCLIHYPKFVERSFCDHSLRIVTIFQQRQEEIMINSQRIFSYMWTPSRLQAFNTEAASIHSKTNVSKPVGGDDDVNSPMVYALDLLVLVDPIMRFQDPLMVVNLPLRAFNSESSAMSLAPPPSKNLAPLTSLAVVDPPSLKDLELDVNSAH</sequence>
<comment type="caution">
    <text evidence="1">The sequence shown here is derived from an EMBL/GenBank/DDBJ whole genome shotgun (WGS) entry which is preliminary data.</text>
</comment>
<dbReference type="AlphaFoldDB" id="A0ABC8SQK1"/>
<evidence type="ECO:0000313" key="1">
    <source>
        <dbReference type="EMBL" id="CAK9159434.1"/>
    </source>
</evidence>
<keyword evidence="2" id="KW-1185">Reference proteome</keyword>
<organism evidence="1 2">
    <name type="scientific">Ilex paraguariensis</name>
    <name type="common">yerba mate</name>
    <dbReference type="NCBI Taxonomy" id="185542"/>
    <lineage>
        <taxon>Eukaryota</taxon>
        <taxon>Viridiplantae</taxon>
        <taxon>Streptophyta</taxon>
        <taxon>Embryophyta</taxon>
        <taxon>Tracheophyta</taxon>
        <taxon>Spermatophyta</taxon>
        <taxon>Magnoliopsida</taxon>
        <taxon>eudicotyledons</taxon>
        <taxon>Gunneridae</taxon>
        <taxon>Pentapetalae</taxon>
        <taxon>asterids</taxon>
        <taxon>campanulids</taxon>
        <taxon>Aquifoliales</taxon>
        <taxon>Aquifoliaceae</taxon>
        <taxon>Ilex</taxon>
    </lineage>
</organism>
<proteinExistence type="predicted"/>
<evidence type="ECO:0000313" key="2">
    <source>
        <dbReference type="Proteomes" id="UP001642360"/>
    </source>
</evidence>
<reference evidence="1 2" key="1">
    <citation type="submission" date="2024-02" db="EMBL/GenBank/DDBJ databases">
        <authorList>
            <person name="Vignale AGUSTIN F."/>
            <person name="Sosa J E."/>
            <person name="Modenutti C."/>
        </authorList>
    </citation>
    <scope>NUCLEOTIDE SEQUENCE [LARGE SCALE GENOMIC DNA]</scope>
</reference>
<protein>
    <submittedName>
        <fullName evidence="1">Uncharacterized protein</fullName>
    </submittedName>
</protein>
<accession>A0ABC8SQK1</accession>